<reference evidence="2" key="2">
    <citation type="submission" date="2020-05" db="EMBL/GenBank/DDBJ databases">
        <authorList>
            <person name="Kim H.-S."/>
            <person name="Proctor R.H."/>
            <person name="Brown D.W."/>
        </authorList>
    </citation>
    <scope>NUCLEOTIDE SEQUENCE</scope>
    <source>
        <strain evidence="2">NRRL 45417</strain>
    </source>
</reference>
<protein>
    <submittedName>
        <fullName evidence="2">Uncharacterized protein</fullName>
    </submittedName>
</protein>
<sequence length="178" mass="20014">MVRPGLYSCEPCLKYAIDWSPNKTEPTRIPKICIDEKDFNREEFYCNVCDHLEGDYGGCDGGTQRMGSLLERFIQHIKANRRLTKANRRLTKKASAADSMKNHRAEHKSAVATNMLSCLIGMSNSLRLIAECTLHNSGFVPGIPNALKMPARYGPEKMPEECVWDSPSDEDGVDDEMN</sequence>
<dbReference type="Proteomes" id="UP000604273">
    <property type="component" value="Unassembled WGS sequence"/>
</dbReference>
<dbReference type="EMBL" id="JABFAI010000388">
    <property type="protein sequence ID" value="KAF4944987.1"/>
    <property type="molecule type" value="Genomic_DNA"/>
</dbReference>
<dbReference type="AlphaFoldDB" id="A0A8H4WNZ3"/>
<feature type="compositionally biased region" description="Acidic residues" evidence="1">
    <location>
        <begin position="167"/>
        <end position="178"/>
    </location>
</feature>
<organism evidence="2 3">
    <name type="scientific">Fusarium gaditjirri</name>
    <dbReference type="NCBI Taxonomy" id="282569"/>
    <lineage>
        <taxon>Eukaryota</taxon>
        <taxon>Fungi</taxon>
        <taxon>Dikarya</taxon>
        <taxon>Ascomycota</taxon>
        <taxon>Pezizomycotina</taxon>
        <taxon>Sordariomycetes</taxon>
        <taxon>Hypocreomycetidae</taxon>
        <taxon>Hypocreales</taxon>
        <taxon>Nectriaceae</taxon>
        <taxon>Fusarium</taxon>
        <taxon>Fusarium nisikadoi species complex</taxon>
    </lineage>
</organism>
<name>A0A8H4WNZ3_9HYPO</name>
<evidence type="ECO:0000313" key="3">
    <source>
        <dbReference type="Proteomes" id="UP000604273"/>
    </source>
</evidence>
<accession>A0A8H4WNZ3</accession>
<comment type="caution">
    <text evidence="2">The sequence shown here is derived from an EMBL/GenBank/DDBJ whole genome shotgun (WGS) entry which is preliminary data.</text>
</comment>
<evidence type="ECO:0000256" key="1">
    <source>
        <dbReference type="SAM" id="MobiDB-lite"/>
    </source>
</evidence>
<keyword evidence="3" id="KW-1185">Reference proteome</keyword>
<feature type="region of interest" description="Disordered" evidence="1">
    <location>
        <begin position="158"/>
        <end position="178"/>
    </location>
</feature>
<reference evidence="2" key="1">
    <citation type="journal article" date="2020" name="BMC Genomics">
        <title>Correction to: Identification and distribution of gene clusters required for synthesis of sphingolipid metabolism inhibitors in diverse species of the filamentous fungus Fusarium.</title>
        <authorList>
            <person name="Kim H.S."/>
            <person name="Lohmar J.M."/>
            <person name="Busman M."/>
            <person name="Brown D.W."/>
            <person name="Naumann T.A."/>
            <person name="Divon H.H."/>
            <person name="Lysoe E."/>
            <person name="Uhlig S."/>
            <person name="Proctor R.H."/>
        </authorList>
    </citation>
    <scope>NUCLEOTIDE SEQUENCE</scope>
    <source>
        <strain evidence="2">NRRL 45417</strain>
    </source>
</reference>
<evidence type="ECO:0000313" key="2">
    <source>
        <dbReference type="EMBL" id="KAF4944987.1"/>
    </source>
</evidence>
<dbReference type="OrthoDB" id="5105866at2759"/>
<gene>
    <name evidence="2" type="ORF">FGADI_12246</name>
</gene>
<proteinExistence type="predicted"/>